<keyword evidence="1 3" id="KW-0560">Oxidoreductase</keyword>
<dbReference type="GO" id="GO:0016491">
    <property type="term" value="F:oxidoreductase activity"/>
    <property type="evidence" value="ECO:0007669"/>
    <property type="project" value="UniProtKB-KW"/>
</dbReference>
<dbReference type="EC" id="1.4.3.-" evidence="3"/>
<evidence type="ECO:0000313" key="3">
    <source>
        <dbReference type="EMBL" id="MET3615902.1"/>
    </source>
</evidence>
<dbReference type="PANTHER" id="PTHR13847:SF281">
    <property type="entry name" value="FAD DEPENDENT OXIDOREDUCTASE DOMAIN-CONTAINING PROTEIN"/>
    <property type="match status" value="1"/>
</dbReference>
<dbReference type="InterPro" id="IPR036188">
    <property type="entry name" value="FAD/NAD-bd_sf"/>
</dbReference>
<dbReference type="SUPFAM" id="SSF51905">
    <property type="entry name" value="FAD/NAD(P)-binding domain"/>
    <property type="match status" value="1"/>
</dbReference>
<evidence type="ECO:0000259" key="2">
    <source>
        <dbReference type="Pfam" id="PF01266"/>
    </source>
</evidence>
<accession>A0ABV2J561</accession>
<protein>
    <submittedName>
        <fullName evidence="3">Gamma-glutamylputrescine oxidase</fullName>
        <ecNumber evidence="3">1.4.3.-</ecNumber>
    </submittedName>
</protein>
<keyword evidence="4" id="KW-1185">Reference proteome</keyword>
<evidence type="ECO:0000313" key="4">
    <source>
        <dbReference type="Proteomes" id="UP001549047"/>
    </source>
</evidence>
<organism evidence="3 4">
    <name type="scientific">Rhizobium aquaticum</name>
    <dbReference type="NCBI Taxonomy" id="1549636"/>
    <lineage>
        <taxon>Bacteria</taxon>
        <taxon>Pseudomonadati</taxon>
        <taxon>Pseudomonadota</taxon>
        <taxon>Alphaproteobacteria</taxon>
        <taxon>Hyphomicrobiales</taxon>
        <taxon>Rhizobiaceae</taxon>
        <taxon>Rhizobium/Agrobacterium group</taxon>
        <taxon>Rhizobium</taxon>
    </lineage>
</organism>
<dbReference type="Pfam" id="PF01266">
    <property type="entry name" value="DAO"/>
    <property type="match status" value="1"/>
</dbReference>
<feature type="domain" description="FAD dependent oxidoreductase" evidence="2">
    <location>
        <begin position="38"/>
        <end position="389"/>
    </location>
</feature>
<dbReference type="Proteomes" id="UP001549047">
    <property type="component" value="Unassembled WGS sequence"/>
</dbReference>
<dbReference type="Gene3D" id="3.50.50.60">
    <property type="entry name" value="FAD/NAD(P)-binding domain"/>
    <property type="match status" value="1"/>
</dbReference>
<dbReference type="PANTHER" id="PTHR13847">
    <property type="entry name" value="SARCOSINE DEHYDROGENASE-RELATED"/>
    <property type="match status" value="1"/>
</dbReference>
<dbReference type="InterPro" id="IPR006076">
    <property type="entry name" value="FAD-dep_OxRdtase"/>
</dbReference>
<name>A0ABV2J561_9HYPH</name>
<dbReference type="RefSeq" id="WP_354558368.1">
    <property type="nucleotide sequence ID" value="NZ_JBEPMB010000010.1"/>
</dbReference>
<sequence>MDILTINGDIGRYPQSYYAATAHPFEALPAPEGEMRCDVCIIGGGFTGVSSAMHLAKRGYKVVLLEANRIGWGASGRNGGQVNTGMRLDQPVLEEKYGRETAHRLWTVATQAVDLVKALIAEHAIDCRFKPGVIHASHRAGDARHMAELVETMRENYGVGSMELLDQEALHALLPTDFYCCGLLDRDAGHLHPLNYLFGLARAAQAHGAVLHENARVVEITKDSPATVKTERASIRADHVVVGVNGYGGHLIGEDAPFVMPINAYIGTTRVLTEDEAARVLTQEYAVADSKFVINYFRLTEDRRLLFGGGESYGYRFPRNLDGIVRRPMAEVFPHLKDVPFDYRWGGTLGITMSRMPHFRRHAGNILTAGGFSGQGVALATLSGQVIADAIAGQAERFDLMASLPGTPFPGGVALRLPLLVLAMTWYALRDRLG</sequence>
<dbReference type="EMBL" id="JBEPMB010000010">
    <property type="protein sequence ID" value="MET3615902.1"/>
    <property type="molecule type" value="Genomic_DNA"/>
</dbReference>
<dbReference type="Gene3D" id="3.30.9.10">
    <property type="entry name" value="D-Amino Acid Oxidase, subunit A, domain 2"/>
    <property type="match status" value="1"/>
</dbReference>
<proteinExistence type="predicted"/>
<evidence type="ECO:0000256" key="1">
    <source>
        <dbReference type="ARBA" id="ARBA00023002"/>
    </source>
</evidence>
<comment type="caution">
    <text evidence="3">The sequence shown here is derived from an EMBL/GenBank/DDBJ whole genome shotgun (WGS) entry which is preliminary data.</text>
</comment>
<reference evidence="3 4" key="1">
    <citation type="submission" date="2024-06" db="EMBL/GenBank/DDBJ databases">
        <title>Genomic Encyclopedia of Type Strains, Phase IV (KMG-IV): sequencing the most valuable type-strain genomes for metagenomic binning, comparative biology and taxonomic classification.</title>
        <authorList>
            <person name="Goeker M."/>
        </authorList>
    </citation>
    <scope>NUCLEOTIDE SEQUENCE [LARGE SCALE GENOMIC DNA]</scope>
    <source>
        <strain evidence="3 4">DSM 29780</strain>
    </source>
</reference>
<gene>
    <name evidence="3" type="ORF">ABID16_004249</name>
</gene>